<evidence type="ECO:0000256" key="1">
    <source>
        <dbReference type="SAM" id="MobiDB-lite"/>
    </source>
</evidence>
<dbReference type="Pfam" id="PF01663">
    <property type="entry name" value="Phosphodiest"/>
    <property type="match status" value="1"/>
</dbReference>
<reference evidence="2 3" key="1">
    <citation type="submission" date="2018-07" db="EMBL/GenBank/DDBJ databases">
        <title>Arthrobacter sp. nov., isolated from raw cow's milk with high bacterial count.</title>
        <authorList>
            <person name="Hahne J."/>
            <person name="Isele D."/>
            <person name="Lipski A."/>
        </authorList>
    </citation>
    <scope>NUCLEOTIDE SEQUENCE [LARGE SCALE GENOMIC DNA]</scope>
    <source>
        <strain evidence="2 3">JZ R-35</strain>
    </source>
</reference>
<dbReference type="SUPFAM" id="SSF53649">
    <property type="entry name" value="Alkaline phosphatase-like"/>
    <property type="match status" value="1"/>
</dbReference>
<proteinExistence type="predicted"/>
<sequence>MARFAATGLSAASDLYSTPMAQTVSGAGWSTIATGAWPDKHNVVDHSFAKPNDEYYPDSMSRLEAASPRSSMLVVGTWNPIPDTIFGKATDLRVRGGNDADTTAKAADDLKNGNPDATFVHLDDIDGAGHSAGSSSAAYATAHTTAAPRRSSARPSSSPAARASSPRAARTSRSWTSPPLGGPLTTPACPPAA</sequence>
<keyword evidence="3" id="KW-1185">Reference proteome</keyword>
<accession>A0A399JF04</accession>
<gene>
    <name evidence="2" type="ORF">DWB68_06085</name>
</gene>
<dbReference type="EMBL" id="QQXK01000009">
    <property type="protein sequence ID" value="RII42712.1"/>
    <property type="molecule type" value="Genomic_DNA"/>
</dbReference>
<organism evidence="2 3">
    <name type="scientific">Galactobacter valiniphilus</name>
    <dbReference type="NCBI Taxonomy" id="2676122"/>
    <lineage>
        <taxon>Bacteria</taxon>
        <taxon>Bacillati</taxon>
        <taxon>Actinomycetota</taxon>
        <taxon>Actinomycetes</taxon>
        <taxon>Micrococcales</taxon>
        <taxon>Micrococcaceae</taxon>
        <taxon>Galactobacter</taxon>
    </lineage>
</organism>
<evidence type="ECO:0000313" key="2">
    <source>
        <dbReference type="EMBL" id="RII42712.1"/>
    </source>
</evidence>
<dbReference type="Gene3D" id="3.40.720.10">
    <property type="entry name" value="Alkaline Phosphatase, subunit A"/>
    <property type="match status" value="1"/>
</dbReference>
<protein>
    <recommendedName>
        <fullName evidence="4">Alkaline phosphatase family protein</fullName>
    </recommendedName>
</protein>
<name>A0A399JF04_9MICC</name>
<comment type="caution">
    <text evidence="2">The sequence shown here is derived from an EMBL/GenBank/DDBJ whole genome shotgun (WGS) entry which is preliminary data.</text>
</comment>
<dbReference type="RefSeq" id="WP_119424257.1">
    <property type="nucleotide sequence ID" value="NZ_QQXK01000009.1"/>
</dbReference>
<dbReference type="InterPro" id="IPR017850">
    <property type="entry name" value="Alkaline_phosphatase_core_sf"/>
</dbReference>
<dbReference type="InterPro" id="IPR002591">
    <property type="entry name" value="Phosphodiest/P_Trfase"/>
</dbReference>
<dbReference type="Proteomes" id="UP000265419">
    <property type="component" value="Unassembled WGS sequence"/>
</dbReference>
<feature type="region of interest" description="Disordered" evidence="1">
    <location>
        <begin position="131"/>
        <end position="193"/>
    </location>
</feature>
<feature type="compositionally biased region" description="Low complexity" evidence="1">
    <location>
        <begin position="131"/>
        <end position="187"/>
    </location>
</feature>
<dbReference type="AlphaFoldDB" id="A0A399JF04"/>
<evidence type="ECO:0000313" key="3">
    <source>
        <dbReference type="Proteomes" id="UP000265419"/>
    </source>
</evidence>
<evidence type="ECO:0008006" key="4">
    <source>
        <dbReference type="Google" id="ProtNLM"/>
    </source>
</evidence>